<dbReference type="Gene3D" id="1.10.10.10">
    <property type="entry name" value="Winged helix-like DNA-binding domain superfamily/Winged helix DNA-binding domain"/>
    <property type="match status" value="1"/>
</dbReference>
<organism evidence="7 8">
    <name type="scientific">Sulfidibacter corallicola</name>
    <dbReference type="NCBI Taxonomy" id="2818388"/>
    <lineage>
        <taxon>Bacteria</taxon>
        <taxon>Pseudomonadati</taxon>
        <taxon>Acidobacteriota</taxon>
        <taxon>Holophagae</taxon>
        <taxon>Acanthopleuribacterales</taxon>
        <taxon>Acanthopleuribacteraceae</taxon>
        <taxon>Sulfidibacter</taxon>
    </lineage>
</organism>
<sequence>MKWFDQVVRFLNAKEPRSELKSLDDVSLMACVRRGGRVRDEAFEILYDRYREELWRFIRSRNVSEHDGEDVLQRVMMGLLKYLEKETPSRFLPIAIQKTKWEIATHFEQYQKRDWGRLSLEQMSAQRIEPMVPAPSGEPGDLVSFRALAAGAGLSDVQEEALILHYFVGFSVKEVALITEVSENVVKGRMRLAKLKLRGISGKEDAQ</sequence>
<name>A0A8A4TS28_SULCO</name>
<dbReference type="GO" id="GO:0003677">
    <property type="term" value="F:DNA binding"/>
    <property type="evidence" value="ECO:0007669"/>
    <property type="project" value="UniProtKB-KW"/>
</dbReference>
<dbReference type="KEGG" id="scor:J3U87_05320"/>
<dbReference type="InterPro" id="IPR014284">
    <property type="entry name" value="RNA_pol_sigma-70_dom"/>
</dbReference>
<gene>
    <name evidence="7" type="ORF">J3U87_05320</name>
</gene>
<feature type="domain" description="RNA polymerase sigma factor 70 region 4 type 2" evidence="6">
    <location>
        <begin position="152"/>
        <end position="197"/>
    </location>
</feature>
<dbReference type="PANTHER" id="PTHR43133:SF8">
    <property type="entry name" value="RNA POLYMERASE SIGMA FACTOR HI_1459-RELATED"/>
    <property type="match status" value="1"/>
</dbReference>
<keyword evidence="2" id="KW-0805">Transcription regulation</keyword>
<dbReference type="EMBL" id="CP071793">
    <property type="protein sequence ID" value="QTD51872.1"/>
    <property type="molecule type" value="Genomic_DNA"/>
</dbReference>
<proteinExistence type="inferred from homology"/>
<protein>
    <submittedName>
        <fullName evidence="7">Sigma-70 family RNA polymerase sigma factor</fullName>
    </submittedName>
</protein>
<dbReference type="AlphaFoldDB" id="A0A8A4TS28"/>
<keyword evidence="5" id="KW-0804">Transcription</keyword>
<accession>A0A8A4TS28</accession>
<dbReference type="PANTHER" id="PTHR43133">
    <property type="entry name" value="RNA POLYMERASE ECF-TYPE SIGMA FACTO"/>
    <property type="match status" value="1"/>
</dbReference>
<dbReference type="InterPro" id="IPR039425">
    <property type="entry name" value="RNA_pol_sigma-70-like"/>
</dbReference>
<dbReference type="InterPro" id="IPR013324">
    <property type="entry name" value="RNA_pol_sigma_r3/r4-like"/>
</dbReference>
<keyword evidence="3" id="KW-0731">Sigma factor</keyword>
<dbReference type="GO" id="GO:0006352">
    <property type="term" value="P:DNA-templated transcription initiation"/>
    <property type="evidence" value="ECO:0007669"/>
    <property type="project" value="InterPro"/>
</dbReference>
<evidence type="ECO:0000256" key="5">
    <source>
        <dbReference type="ARBA" id="ARBA00023163"/>
    </source>
</evidence>
<dbReference type="Proteomes" id="UP000663929">
    <property type="component" value="Chromosome"/>
</dbReference>
<evidence type="ECO:0000256" key="2">
    <source>
        <dbReference type="ARBA" id="ARBA00023015"/>
    </source>
</evidence>
<dbReference type="InterPro" id="IPR036388">
    <property type="entry name" value="WH-like_DNA-bd_sf"/>
</dbReference>
<evidence type="ECO:0000256" key="3">
    <source>
        <dbReference type="ARBA" id="ARBA00023082"/>
    </source>
</evidence>
<evidence type="ECO:0000313" key="7">
    <source>
        <dbReference type="EMBL" id="QTD51872.1"/>
    </source>
</evidence>
<evidence type="ECO:0000256" key="1">
    <source>
        <dbReference type="ARBA" id="ARBA00010641"/>
    </source>
</evidence>
<dbReference type="Pfam" id="PF08281">
    <property type="entry name" value="Sigma70_r4_2"/>
    <property type="match status" value="1"/>
</dbReference>
<dbReference type="InterPro" id="IPR013325">
    <property type="entry name" value="RNA_pol_sigma_r2"/>
</dbReference>
<evidence type="ECO:0000313" key="8">
    <source>
        <dbReference type="Proteomes" id="UP000663929"/>
    </source>
</evidence>
<reference evidence="7" key="1">
    <citation type="submission" date="2021-03" db="EMBL/GenBank/DDBJ databases">
        <title>Acanthopleuribacteraceae sp. M133.</title>
        <authorList>
            <person name="Wang G."/>
        </authorList>
    </citation>
    <scope>NUCLEOTIDE SEQUENCE</scope>
    <source>
        <strain evidence="7">M133</strain>
    </source>
</reference>
<dbReference type="Gene3D" id="1.10.1740.10">
    <property type="match status" value="1"/>
</dbReference>
<evidence type="ECO:0000259" key="6">
    <source>
        <dbReference type="Pfam" id="PF08281"/>
    </source>
</evidence>
<keyword evidence="4" id="KW-0238">DNA-binding</keyword>
<dbReference type="SUPFAM" id="SSF88659">
    <property type="entry name" value="Sigma3 and sigma4 domains of RNA polymerase sigma factors"/>
    <property type="match status" value="1"/>
</dbReference>
<dbReference type="InterPro" id="IPR013249">
    <property type="entry name" value="RNA_pol_sigma70_r4_t2"/>
</dbReference>
<evidence type="ECO:0000256" key="4">
    <source>
        <dbReference type="ARBA" id="ARBA00023125"/>
    </source>
</evidence>
<comment type="similarity">
    <text evidence="1">Belongs to the sigma-70 factor family. ECF subfamily.</text>
</comment>
<dbReference type="GO" id="GO:0016987">
    <property type="term" value="F:sigma factor activity"/>
    <property type="evidence" value="ECO:0007669"/>
    <property type="project" value="UniProtKB-KW"/>
</dbReference>
<keyword evidence="8" id="KW-1185">Reference proteome</keyword>
<dbReference type="NCBIfam" id="TIGR02937">
    <property type="entry name" value="sigma70-ECF"/>
    <property type="match status" value="1"/>
</dbReference>
<dbReference type="SUPFAM" id="SSF88946">
    <property type="entry name" value="Sigma2 domain of RNA polymerase sigma factors"/>
    <property type="match status" value="1"/>
</dbReference>